<feature type="compositionally biased region" description="Basic and acidic residues" evidence="1">
    <location>
        <begin position="22"/>
        <end position="37"/>
    </location>
</feature>
<proteinExistence type="predicted"/>
<evidence type="ECO:0000256" key="1">
    <source>
        <dbReference type="SAM" id="MobiDB-lite"/>
    </source>
</evidence>
<evidence type="ECO:0000313" key="2">
    <source>
        <dbReference type="EMBL" id="KAH0536408.1"/>
    </source>
</evidence>
<dbReference type="Pfam" id="PF11905">
    <property type="entry name" value="DUF3425"/>
    <property type="match status" value="1"/>
</dbReference>
<evidence type="ECO:0008006" key="4">
    <source>
        <dbReference type="Google" id="ProtNLM"/>
    </source>
</evidence>
<reference evidence="2" key="1">
    <citation type="submission" date="2021-03" db="EMBL/GenBank/DDBJ databases">
        <title>Comparative genomics and phylogenomic investigation of the class Geoglossomycetes provide insights into ecological specialization and systematics.</title>
        <authorList>
            <person name="Melie T."/>
            <person name="Pirro S."/>
            <person name="Miller A.N."/>
            <person name="Quandt A."/>
        </authorList>
    </citation>
    <scope>NUCLEOTIDE SEQUENCE</scope>
    <source>
        <strain evidence="2">GBOQ0MN5Z8</strain>
    </source>
</reference>
<accession>A0A9P8I0P9</accession>
<feature type="region of interest" description="Disordered" evidence="1">
    <location>
        <begin position="145"/>
        <end position="183"/>
    </location>
</feature>
<protein>
    <recommendedName>
        <fullName evidence="4">BZIP domain-containing protein</fullName>
    </recommendedName>
</protein>
<organism evidence="2 3">
    <name type="scientific">Glutinoglossum americanum</name>
    <dbReference type="NCBI Taxonomy" id="1670608"/>
    <lineage>
        <taxon>Eukaryota</taxon>
        <taxon>Fungi</taxon>
        <taxon>Dikarya</taxon>
        <taxon>Ascomycota</taxon>
        <taxon>Pezizomycotina</taxon>
        <taxon>Geoglossomycetes</taxon>
        <taxon>Geoglossales</taxon>
        <taxon>Geoglossaceae</taxon>
        <taxon>Glutinoglossum</taxon>
    </lineage>
</organism>
<dbReference type="OrthoDB" id="2245989at2759"/>
<gene>
    <name evidence="2" type="ORF">FGG08_006706</name>
</gene>
<dbReference type="AlphaFoldDB" id="A0A9P8I0P9"/>
<feature type="region of interest" description="Disordered" evidence="1">
    <location>
        <begin position="100"/>
        <end position="124"/>
    </location>
</feature>
<comment type="caution">
    <text evidence="2">The sequence shown here is derived from an EMBL/GenBank/DDBJ whole genome shotgun (WGS) entry which is preliminary data.</text>
</comment>
<dbReference type="Proteomes" id="UP000698800">
    <property type="component" value="Unassembled WGS sequence"/>
</dbReference>
<evidence type="ECO:0000313" key="3">
    <source>
        <dbReference type="Proteomes" id="UP000698800"/>
    </source>
</evidence>
<feature type="region of interest" description="Disordered" evidence="1">
    <location>
        <begin position="15"/>
        <end position="49"/>
    </location>
</feature>
<dbReference type="InterPro" id="IPR021833">
    <property type="entry name" value="DUF3425"/>
</dbReference>
<name>A0A9P8I0P9_9PEZI</name>
<sequence length="359" mass="40671">MKRPHLCIVKPILVSSRPNMSDPDREERKREYNRLAQREFPPTLGRRRKEHLKNLEQLQKEQKSEQSDEIERLRAQNAELRKENEALRCQIYGSYQLLPTAPSVHSSRSHSPARRPFSESPPQLIGTLMTMAPSLSVSVAATTPGSLIPQHQQDPYHLNPHGGSSRASPSLSGLDQSLRSMTMSQSIEHQAALGMPGYDHQLVVVVPCDRTKLQSYIRDLFKPLLNPAVNSSPEIHLGMLKSLERSLPRALKPTTAQLETPHYYGIDMIPFPVLRDRLISLGVEASRGFVQELGQCGEDDGVDDGFSQVTVWGDDLLNEMAWEVSQLVLERWGWLLGPEFIQRANFWRRLRGAPVLPEW</sequence>
<dbReference type="PANTHER" id="PTHR38116">
    <property type="entry name" value="CHROMOSOME 7, WHOLE GENOME SHOTGUN SEQUENCE"/>
    <property type="match status" value="1"/>
</dbReference>
<keyword evidence="3" id="KW-1185">Reference proteome</keyword>
<feature type="compositionally biased region" description="Polar residues" evidence="1">
    <location>
        <begin position="165"/>
        <end position="183"/>
    </location>
</feature>
<dbReference type="EMBL" id="JAGHQL010000207">
    <property type="protein sequence ID" value="KAH0536408.1"/>
    <property type="molecule type" value="Genomic_DNA"/>
</dbReference>
<dbReference type="CDD" id="cd14688">
    <property type="entry name" value="bZIP_YAP"/>
    <property type="match status" value="1"/>
</dbReference>
<dbReference type="PANTHER" id="PTHR38116:SF9">
    <property type="entry name" value="BZIP DOMAIN-CONTAINING PROTEIN"/>
    <property type="match status" value="1"/>
</dbReference>